<keyword evidence="5 8" id="KW-1133">Transmembrane helix</keyword>
<evidence type="ECO:0000313" key="10">
    <source>
        <dbReference type="EMBL" id="SFF51740.1"/>
    </source>
</evidence>
<feature type="region of interest" description="Disordered" evidence="7">
    <location>
        <begin position="14"/>
        <end position="51"/>
    </location>
</feature>
<feature type="transmembrane region" description="Helical" evidence="8">
    <location>
        <begin position="174"/>
        <end position="196"/>
    </location>
</feature>
<dbReference type="GO" id="GO:0016020">
    <property type="term" value="C:membrane"/>
    <property type="evidence" value="ECO:0007669"/>
    <property type="project" value="UniProtKB-SubCell"/>
</dbReference>
<keyword evidence="6 8" id="KW-0472">Membrane</keyword>
<proteinExistence type="inferred from homology"/>
<dbReference type="STRING" id="1798228.SAMN05216574_115138"/>
<organism evidence="10 11">
    <name type="scientific">Blastococcus tunisiensis</name>
    <dbReference type="NCBI Taxonomy" id="1798228"/>
    <lineage>
        <taxon>Bacteria</taxon>
        <taxon>Bacillati</taxon>
        <taxon>Actinomycetota</taxon>
        <taxon>Actinomycetes</taxon>
        <taxon>Geodermatophilales</taxon>
        <taxon>Geodermatophilaceae</taxon>
        <taxon>Blastococcus</taxon>
    </lineage>
</organism>
<gene>
    <name evidence="10" type="ORF">SAMN05216574_115138</name>
</gene>
<dbReference type="PANTHER" id="PTHR30576">
    <property type="entry name" value="COLANIC BIOSYNTHESIS UDP-GLUCOSE LIPID CARRIER TRANSFERASE"/>
    <property type="match status" value="1"/>
</dbReference>
<dbReference type="EMBL" id="FOND01000015">
    <property type="protein sequence ID" value="SFF51740.1"/>
    <property type="molecule type" value="Genomic_DNA"/>
</dbReference>
<dbReference type="Pfam" id="PF13727">
    <property type="entry name" value="CoA_binding_3"/>
    <property type="match status" value="1"/>
</dbReference>
<dbReference type="Pfam" id="PF02397">
    <property type="entry name" value="Bac_transf"/>
    <property type="match status" value="1"/>
</dbReference>
<feature type="domain" description="Bacterial sugar transferase" evidence="9">
    <location>
        <begin position="338"/>
        <end position="519"/>
    </location>
</feature>
<evidence type="ECO:0000256" key="6">
    <source>
        <dbReference type="ARBA" id="ARBA00023136"/>
    </source>
</evidence>
<dbReference type="Proteomes" id="UP000198589">
    <property type="component" value="Unassembled WGS sequence"/>
</dbReference>
<feature type="transmembrane region" description="Helical" evidence="8">
    <location>
        <begin position="110"/>
        <end position="126"/>
    </location>
</feature>
<evidence type="ECO:0000313" key="11">
    <source>
        <dbReference type="Proteomes" id="UP000198589"/>
    </source>
</evidence>
<keyword evidence="4 8" id="KW-0812">Transmembrane</keyword>
<dbReference type="InterPro" id="IPR003362">
    <property type="entry name" value="Bact_transf"/>
</dbReference>
<evidence type="ECO:0000256" key="1">
    <source>
        <dbReference type="ARBA" id="ARBA00004141"/>
    </source>
</evidence>
<protein>
    <submittedName>
        <fullName evidence="10">Undecaprenyl-phosphate glucose phosphotransferase</fullName>
    </submittedName>
</protein>
<reference evidence="11" key="1">
    <citation type="submission" date="2016-10" db="EMBL/GenBank/DDBJ databases">
        <authorList>
            <person name="Varghese N."/>
            <person name="Submissions S."/>
        </authorList>
    </citation>
    <scope>NUCLEOTIDE SEQUENCE [LARGE SCALE GENOMIC DNA]</scope>
    <source>
        <strain evidence="11">DSM 46838</strain>
    </source>
</reference>
<feature type="transmembrane region" description="Helical" evidence="8">
    <location>
        <begin position="78"/>
        <end position="98"/>
    </location>
</feature>
<sequence>MSDLEYVEVTGLVHPSAPSELPGTDEDRSAPNVRSRRTPGDHDPASISTDVPRTVTIHEPEVLATRWAHLARFGIHPFLVLLDMLAVAVGAIGMEVLSRQLDLESPLRKTLAFGAVLVGLFAVGGLHRSRLSMSVLDDLPSMTGRWLVAAGLAVLGQVIWSQAIWANYIIHWQFLWGALTIGVVAVLLRGLGYAVVRRLRTHGLVAHRALVVGAGRVGRQVSGILESHPEYGLHPIGFLDADPLRHDGGSLPVLGGPGSLTALLREGVVGNVVVAFSSMKESEMVHIIRTCDRYRCELFVVPRLFELHQVDADMESAWGFPLVRLRRSTHRSPAWRVKRLVDVLASGLTLLFLAPLLAVLAIGVRLDGGPGILFRQERVGADGRHFDVLKFRSLRPVDDAESATHWNIAHDDRLSRFGRFLRATSLDELPQLYNILRGDMSLVGPRPERPHFVNQFQALYPSYHARHRVPSGLTGWAQVHGLRGDTSIAERARFDNYYIENWSLWLDLKIILRTVSAVLRRAGG</sequence>
<name>A0A1I2JCN1_9ACTN</name>
<evidence type="ECO:0000256" key="4">
    <source>
        <dbReference type="ARBA" id="ARBA00022692"/>
    </source>
</evidence>
<dbReference type="InterPro" id="IPR017475">
    <property type="entry name" value="EPS_sugar_tfrase"/>
</dbReference>
<dbReference type="OrthoDB" id="9808602at2"/>
<feature type="transmembrane region" description="Helical" evidence="8">
    <location>
        <begin position="340"/>
        <end position="364"/>
    </location>
</feature>
<evidence type="ECO:0000256" key="3">
    <source>
        <dbReference type="ARBA" id="ARBA00022679"/>
    </source>
</evidence>
<evidence type="ECO:0000256" key="2">
    <source>
        <dbReference type="ARBA" id="ARBA00006464"/>
    </source>
</evidence>
<comment type="subcellular location">
    <subcellularLocation>
        <location evidence="1">Membrane</location>
        <topology evidence="1">Multi-pass membrane protein</topology>
    </subcellularLocation>
</comment>
<dbReference type="RefSeq" id="WP_092201813.1">
    <property type="nucleotide sequence ID" value="NZ_FOND01000015.1"/>
</dbReference>
<dbReference type="AlphaFoldDB" id="A0A1I2JCN1"/>
<keyword evidence="11" id="KW-1185">Reference proteome</keyword>
<dbReference type="PANTHER" id="PTHR30576:SF0">
    <property type="entry name" value="UNDECAPRENYL-PHOSPHATE N-ACETYLGALACTOSAMINYL 1-PHOSPHATE TRANSFERASE-RELATED"/>
    <property type="match status" value="1"/>
</dbReference>
<evidence type="ECO:0000256" key="8">
    <source>
        <dbReference type="SAM" id="Phobius"/>
    </source>
</evidence>
<accession>A0A1I2JCN1</accession>
<dbReference type="Gene3D" id="3.40.50.720">
    <property type="entry name" value="NAD(P)-binding Rossmann-like Domain"/>
    <property type="match status" value="1"/>
</dbReference>
<keyword evidence="3 10" id="KW-0808">Transferase</keyword>
<dbReference type="NCBIfam" id="TIGR03025">
    <property type="entry name" value="EPS_sugtrans"/>
    <property type="match status" value="1"/>
</dbReference>
<evidence type="ECO:0000259" key="9">
    <source>
        <dbReference type="Pfam" id="PF02397"/>
    </source>
</evidence>
<feature type="transmembrane region" description="Helical" evidence="8">
    <location>
        <begin position="146"/>
        <end position="168"/>
    </location>
</feature>
<comment type="similarity">
    <text evidence="2">Belongs to the bacterial sugar transferase family.</text>
</comment>
<evidence type="ECO:0000256" key="7">
    <source>
        <dbReference type="SAM" id="MobiDB-lite"/>
    </source>
</evidence>
<evidence type="ECO:0000256" key="5">
    <source>
        <dbReference type="ARBA" id="ARBA00022989"/>
    </source>
</evidence>
<dbReference type="GO" id="GO:0016780">
    <property type="term" value="F:phosphotransferase activity, for other substituted phosphate groups"/>
    <property type="evidence" value="ECO:0007669"/>
    <property type="project" value="TreeGrafter"/>
</dbReference>